<proteinExistence type="predicted"/>
<evidence type="ECO:0000256" key="1">
    <source>
        <dbReference type="SAM" id="MobiDB-lite"/>
    </source>
</evidence>
<feature type="compositionally biased region" description="Basic and acidic residues" evidence="1">
    <location>
        <begin position="892"/>
        <end position="910"/>
    </location>
</feature>
<organism evidence="2 3">
    <name type="scientific">Mythimna separata</name>
    <name type="common">Oriental armyworm</name>
    <name type="synonym">Pseudaletia separata</name>
    <dbReference type="NCBI Taxonomy" id="271217"/>
    <lineage>
        <taxon>Eukaryota</taxon>
        <taxon>Metazoa</taxon>
        <taxon>Ecdysozoa</taxon>
        <taxon>Arthropoda</taxon>
        <taxon>Hexapoda</taxon>
        <taxon>Insecta</taxon>
        <taxon>Pterygota</taxon>
        <taxon>Neoptera</taxon>
        <taxon>Endopterygota</taxon>
        <taxon>Lepidoptera</taxon>
        <taxon>Glossata</taxon>
        <taxon>Ditrysia</taxon>
        <taxon>Noctuoidea</taxon>
        <taxon>Noctuidae</taxon>
        <taxon>Noctuinae</taxon>
        <taxon>Hadenini</taxon>
        <taxon>Mythimna</taxon>
    </lineage>
</organism>
<accession>A0AAD8DTV1</accession>
<feature type="region of interest" description="Disordered" evidence="1">
    <location>
        <begin position="777"/>
        <end position="1002"/>
    </location>
</feature>
<comment type="caution">
    <text evidence="2">The sequence shown here is derived from an EMBL/GenBank/DDBJ whole genome shotgun (WGS) entry which is preliminary data.</text>
</comment>
<feature type="compositionally biased region" description="Basic and acidic residues" evidence="1">
    <location>
        <begin position="920"/>
        <end position="951"/>
    </location>
</feature>
<sequence length="1095" mass="124362">MEVADQWRREWAGTAEYGKVTEGGVTRRIARAMEVLHASGPGARVRVMRAAYHSSAAPGAPAASFMLHSSRRVISSGFNMLESPTSPMKPLEISSTPFESSPEPIAELENYKVTEPDDFEISEPSKWRGSTKGSSIRMPSEESSSTDNASIIDLDSRLGRNLHRKYSYDSENSDIQFGSRSNSRNSPLLDTPVTLSTLKYKSLLNSSNEWNTRRKSYSFEDTSPLNETITHSNDTLAMESSTDSGICKSTEIVNDQMDDNTHTKYLSRDERKTNNNEESFRDWLSKNRPTSHYRGTKFKTYREHDIVMEDPLENNITLQSSGKVSITLPITIEADGDEYHKKAQTSEEGDKRVKRVGFCKTEVHFTADSGKVNIIATDEKPPPSNDFRKRRSAFVPMQEIIDKPITLFGEKNDFTTTNGVGTPINFNVSEFGESDENTAATKSILKNKIPKPKPYLLGENMAFGMSDDLLNKDPSNDSVLSAVSLVNKQLKSEHHYNAEVKSAFPRETVESVMKPNVVRTIKAGPTQQDSLKREKQVVTHIKINKATEDSIDDVKTKFNGLQMSPAQRKPKTRQLRDSELTYFGVDHGRTDSYKSQKHVKSTLGRNDNVDENIFQSVKLIQQVSNSVCNSEHDSDETPEYQNIPLNINYAPVPTPRLRSKYEDKPNEIHEIQVFKPIIEMESQETKDVVSSTRRTKYRRQDEVTTSRSISAPPKAYRREREITEKLHERKDLSPRSSRSKKGNSRHGVEKISYIIEKPLSEDENPLYVNLNVNKEKSNTLENRDTPKHKTNSLNSCQRKMHKTDFSKTKTERVANVHTSDVSTNNRTKERRSDSGTDNSLRTKHSVNKDSLSRSANKDSLSRRAEKSDKSRYVSDMRGKVNEELNTSSQTRKSREGKSSNEKKSTIENKDHRSRSLQRPKTKDFPEETCKENRMIVKKTDHQVTESLDDNHGVNSSRKRNSSRDKSAKETIKPSQKQESSYTVLIPPAQPKSNGKDYATKSNGYKTNMRKEYVINYDDKNGTVSSVCKIGPNLGTPKRNKKSSKEIFKDSQNDKAYKIKAVPLQLEDHREDRNGLSYADRKWKTKVHLQRSCQVL</sequence>
<protein>
    <submittedName>
        <fullName evidence="2">Uncharacterized protein</fullName>
    </submittedName>
</protein>
<keyword evidence="3" id="KW-1185">Reference proteome</keyword>
<dbReference type="Proteomes" id="UP001231518">
    <property type="component" value="Chromosome 15"/>
</dbReference>
<evidence type="ECO:0000313" key="3">
    <source>
        <dbReference type="Proteomes" id="UP001231518"/>
    </source>
</evidence>
<feature type="compositionally biased region" description="Polar residues" evidence="1">
    <location>
        <begin position="816"/>
        <end position="825"/>
    </location>
</feature>
<feature type="compositionally biased region" description="Basic and acidic residues" evidence="1">
    <location>
        <begin position="846"/>
        <end position="882"/>
    </location>
</feature>
<reference evidence="2" key="1">
    <citation type="submission" date="2023-03" db="EMBL/GenBank/DDBJ databases">
        <title>Chromosome-level genomes of two armyworms, Mythimna separata and Mythimna loreyi, provide insights into the biosynthesis and reception of sex pheromones.</title>
        <authorList>
            <person name="Zhao H."/>
        </authorList>
    </citation>
    <scope>NUCLEOTIDE SEQUENCE</scope>
    <source>
        <strain evidence="2">BeijingLab</strain>
        <tissue evidence="2">Pupa</tissue>
    </source>
</reference>
<feature type="compositionally biased region" description="Basic and acidic residues" evidence="1">
    <location>
        <begin position="961"/>
        <end position="971"/>
    </location>
</feature>
<feature type="region of interest" description="Disordered" evidence="1">
    <location>
        <begin position="684"/>
        <end position="747"/>
    </location>
</feature>
<gene>
    <name evidence="2" type="ORF">PYW07_003955</name>
</gene>
<feature type="region of interest" description="Disordered" evidence="1">
    <location>
        <begin position="109"/>
        <end position="151"/>
    </location>
</feature>
<feature type="compositionally biased region" description="Polar residues" evidence="1">
    <location>
        <begin position="972"/>
        <end position="982"/>
    </location>
</feature>
<feature type="region of interest" description="Disordered" evidence="1">
    <location>
        <begin position="171"/>
        <end position="190"/>
    </location>
</feature>
<feature type="compositionally biased region" description="Basic and acidic residues" evidence="1">
    <location>
        <begin position="802"/>
        <end position="814"/>
    </location>
</feature>
<evidence type="ECO:0000313" key="2">
    <source>
        <dbReference type="EMBL" id="KAJ8722775.1"/>
    </source>
</evidence>
<feature type="region of interest" description="Disordered" evidence="1">
    <location>
        <begin position="84"/>
        <end position="103"/>
    </location>
</feature>
<feature type="compositionally biased region" description="Basic and acidic residues" evidence="1">
    <location>
        <begin position="716"/>
        <end position="733"/>
    </location>
</feature>
<name>A0AAD8DTV1_MYTSE</name>
<dbReference type="EMBL" id="JARGEI010000012">
    <property type="protein sequence ID" value="KAJ8722775.1"/>
    <property type="molecule type" value="Genomic_DNA"/>
</dbReference>
<dbReference type="AlphaFoldDB" id="A0AAD8DTV1"/>
<feature type="compositionally biased region" description="Basic and acidic residues" evidence="1">
    <location>
        <begin position="777"/>
        <end position="787"/>
    </location>
</feature>